<dbReference type="PANTHER" id="PTHR44196">
    <property type="entry name" value="DEHYDROGENASE/REDUCTASE SDR FAMILY MEMBER 7B"/>
    <property type="match status" value="1"/>
</dbReference>
<dbReference type="Gene3D" id="3.40.50.720">
    <property type="entry name" value="NAD(P)-binding Rossmann-like Domain"/>
    <property type="match status" value="1"/>
</dbReference>
<dbReference type="EMBL" id="JACXLC010000001">
    <property type="protein sequence ID" value="MBD2841055.1"/>
    <property type="molecule type" value="Genomic_DNA"/>
</dbReference>
<keyword evidence="2" id="KW-0560">Oxidoreductase</keyword>
<name>A0ABR8KP67_9SPHN</name>
<sequence>MTIRRDFTNILLTGASGELGSALALHHARPGTSLTLWGRDLSKLRSITSKVDERGADARSFSHDLMDIEGAVEAVIEQDRRATFDLAYLAAGIGDTRGSGELVEDPSTVHRTAQVNFTAPASMAAALARRMAERGGGRIVLIGSAAGHHSLPFAAAYSGSKAGLAKFSDALRVAVEPHGVIVTLAAPGFLDTAAARANSDKRPMELSVDEAARRIANAAEKGKRHYVTPWPFVLLKALDPMLPSGLRDRLLRSLES</sequence>
<evidence type="ECO:0000313" key="3">
    <source>
        <dbReference type="EMBL" id="MBD2841055.1"/>
    </source>
</evidence>
<dbReference type="InterPro" id="IPR036291">
    <property type="entry name" value="NAD(P)-bd_dom_sf"/>
</dbReference>
<dbReference type="RefSeq" id="WP_190786631.1">
    <property type="nucleotide sequence ID" value="NZ_JACXLC010000001.1"/>
</dbReference>
<evidence type="ECO:0000256" key="1">
    <source>
        <dbReference type="ARBA" id="ARBA00006484"/>
    </source>
</evidence>
<dbReference type="InterPro" id="IPR002347">
    <property type="entry name" value="SDR_fam"/>
</dbReference>
<comment type="similarity">
    <text evidence="1">Belongs to the short-chain dehydrogenases/reductases (SDR) family.</text>
</comment>
<evidence type="ECO:0000256" key="2">
    <source>
        <dbReference type="ARBA" id="ARBA00023002"/>
    </source>
</evidence>
<proteinExistence type="inferred from homology"/>
<dbReference type="Pfam" id="PF00106">
    <property type="entry name" value="adh_short"/>
    <property type="match status" value="1"/>
</dbReference>
<organism evidence="3 4">
    <name type="scientific">Erythrobacter rubeus</name>
    <dbReference type="NCBI Taxonomy" id="2760803"/>
    <lineage>
        <taxon>Bacteria</taxon>
        <taxon>Pseudomonadati</taxon>
        <taxon>Pseudomonadota</taxon>
        <taxon>Alphaproteobacteria</taxon>
        <taxon>Sphingomonadales</taxon>
        <taxon>Erythrobacteraceae</taxon>
        <taxon>Erythrobacter/Porphyrobacter group</taxon>
        <taxon>Erythrobacter</taxon>
    </lineage>
</organism>
<accession>A0ABR8KP67</accession>
<dbReference type="PRINTS" id="PR00081">
    <property type="entry name" value="GDHRDH"/>
</dbReference>
<evidence type="ECO:0000313" key="4">
    <source>
        <dbReference type="Proteomes" id="UP000635384"/>
    </source>
</evidence>
<dbReference type="Proteomes" id="UP000635384">
    <property type="component" value="Unassembled WGS sequence"/>
</dbReference>
<comment type="caution">
    <text evidence="3">The sequence shown here is derived from an EMBL/GenBank/DDBJ whole genome shotgun (WGS) entry which is preliminary data.</text>
</comment>
<dbReference type="SUPFAM" id="SSF51735">
    <property type="entry name" value="NAD(P)-binding Rossmann-fold domains"/>
    <property type="match status" value="1"/>
</dbReference>
<protein>
    <submittedName>
        <fullName evidence="3">SDR family NAD(P)-dependent oxidoreductase</fullName>
    </submittedName>
</protein>
<keyword evidence="4" id="KW-1185">Reference proteome</keyword>
<gene>
    <name evidence="3" type="ORF">IB285_02165</name>
</gene>
<reference evidence="3 4" key="1">
    <citation type="submission" date="2020-09" db="EMBL/GenBank/DDBJ databases">
        <authorList>
            <person name="Yoon J.-W."/>
        </authorList>
    </citation>
    <scope>NUCLEOTIDE SEQUENCE [LARGE SCALE GENOMIC DNA]</scope>
    <source>
        <strain evidence="3 4">KMU-140</strain>
    </source>
</reference>
<dbReference type="PANTHER" id="PTHR44196:SF1">
    <property type="entry name" value="DEHYDROGENASE_REDUCTASE SDR FAMILY MEMBER 7B"/>
    <property type="match status" value="1"/>
</dbReference>